<gene>
    <name evidence="3" type="ORF">DME_LOCUS5727</name>
</gene>
<organism evidence="4 6">
    <name type="scientific">Dracunculus medinensis</name>
    <name type="common">Guinea worm</name>
    <dbReference type="NCBI Taxonomy" id="318479"/>
    <lineage>
        <taxon>Eukaryota</taxon>
        <taxon>Metazoa</taxon>
        <taxon>Ecdysozoa</taxon>
        <taxon>Nematoda</taxon>
        <taxon>Chromadorea</taxon>
        <taxon>Rhabditida</taxon>
        <taxon>Spirurina</taxon>
        <taxon>Dracunculoidea</taxon>
        <taxon>Dracunculidae</taxon>
        <taxon>Dracunculus</taxon>
    </lineage>
</organism>
<dbReference type="Proteomes" id="UP000274756">
    <property type="component" value="Unassembled WGS sequence"/>
</dbReference>
<dbReference type="PROSITE" id="PS51462">
    <property type="entry name" value="NUDIX"/>
    <property type="match status" value="1"/>
</dbReference>
<dbReference type="InterPro" id="IPR021757">
    <property type="entry name" value="Ribosomal_mL46_N"/>
</dbReference>
<evidence type="ECO:0000259" key="2">
    <source>
        <dbReference type="PROSITE" id="PS51462"/>
    </source>
</evidence>
<dbReference type="Pfam" id="PF11788">
    <property type="entry name" value="MRP-L46"/>
    <property type="match status" value="1"/>
</dbReference>
<feature type="domain" description="Nudix hydrolase" evidence="2">
    <location>
        <begin position="154"/>
        <end position="301"/>
    </location>
</feature>
<dbReference type="PANTHER" id="PTHR13124:SF12">
    <property type="entry name" value="LARGE RIBOSOMAL SUBUNIT PROTEIN ML46"/>
    <property type="match status" value="1"/>
</dbReference>
<dbReference type="GO" id="GO:0005762">
    <property type="term" value="C:mitochondrial large ribosomal subunit"/>
    <property type="evidence" value="ECO:0007669"/>
    <property type="project" value="TreeGrafter"/>
</dbReference>
<evidence type="ECO:0000313" key="4">
    <source>
        <dbReference type="Proteomes" id="UP000038040"/>
    </source>
</evidence>
<dbReference type="Gene3D" id="3.90.79.10">
    <property type="entry name" value="Nucleoside Triphosphate Pyrophosphohydrolase"/>
    <property type="match status" value="1"/>
</dbReference>
<dbReference type="PANTHER" id="PTHR13124">
    <property type="entry name" value="39S RIBOSOMAL PROTEIN L46, MITOCHONDRIAL PRECURSOR-RELATED"/>
    <property type="match status" value="1"/>
</dbReference>
<dbReference type="SUPFAM" id="SSF55811">
    <property type="entry name" value="Nudix"/>
    <property type="match status" value="1"/>
</dbReference>
<evidence type="ECO:0000313" key="3">
    <source>
        <dbReference type="EMBL" id="VDN55754.1"/>
    </source>
</evidence>
<dbReference type="OrthoDB" id="410701at2759"/>
<evidence type="ECO:0000313" key="6">
    <source>
        <dbReference type="WBParaSite" id="DME_0000136701-mRNA-1"/>
    </source>
</evidence>
<dbReference type="AlphaFoldDB" id="A0A0N4U3Q7"/>
<dbReference type="GO" id="GO:0003735">
    <property type="term" value="F:structural constituent of ribosome"/>
    <property type="evidence" value="ECO:0007669"/>
    <property type="project" value="InterPro"/>
</dbReference>
<dbReference type="Pfam" id="PF00293">
    <property type="entry name" value="NUDIX"/>
    <property type="match status" value="1"/>
</dbReference>
<reference evidence="3 5" key="2">
    <citation type="submission" date="2018-11" db="EMBL/GenBank/DDBJ databases">
        <authorList>
            <consortium name="Pathogen Informatics"/>
        </authorList>
    </citation>
    <scope>NUCLEOTIDE SEQUENCE [LARGE SCALE GENOMIC DNA]</scope>
</reference>
<sequence>MHLMNCKYVYGIYTVFPCAEPMRQTDAPNANAQEISESQIRRNIFVGKNNQKWSIFVAVAIIRPPIIAPQMSDSEKNYSFFTKNLEIETSLLCDFELKEIDDKKFLEKKKEQSELEKLADKLGEQRITTDMLQERWKKREEYLRKTFRLGDLSEIEQNAETSLFRKLDQQLVLIVRQRFGKPGYSSPWIIPQTKFHNGESLRQTAERCINETLEGDFAGSIFSNAPFSVHSHRYPKGLKNNDDSDTSGAKIFFYNAQIAPQNNFHVNSNEIVEYKWVNMDEFQKYVITNRYKNALSTLFINW</sequence>
<evidence type="ECO:0000313" key="5">
    <source>
        <dbReference type="Proteomes" id="UP000274756"/>
    </source>
</evidence>
<dbReference type="WBParaSite" id="DME_0000136701-mRNA-1">
    <property type="protein sequence ID" value="DME_0000136701-mRNA-1"/>
    <property type="gene ID" value="DME_0000136701"/>
</dbReference>
<dbReference type="InterPro" id="IPR040008">
    <property type="entry name" value="Ribosomal_mL46"/>
</dbReference>
<evidence type="ECO:0000256" key="1">
    <source>
        <dbReference type="ARBA" id="ARBA00035534"/>
    </source>
</evidence>
<name>A0A0N4U3Q7_DRAME</name>
<accession>A0A0N4U3Q7</accession>
<dbReference type="Proteomes" id="UP000038040">
    <property type="component" value="Unplaced"/>
</dbReference>
<keyword evidence="5" id="KW-1185">Reference proteome</keyword>
<proteinExistence type="predicted"/>
<dbReference type="InterPro" id="IPR015797">
    <property type="entry name" value="NUDIX_hydrolase-like_dom_sf"/>
</dbReference>
<reference evidence="6" key="1">
    <citation type="submission" date="2017-02" db="UniProtKB">
        <authorList>
            <consortium name="WormBaseParasite"/>
        </authorList>
    </citation>
    <scope>IDENTIFICATION</scope>
</reference>
<dbReference type="InterPro" id="IPR000086">
    <property type="entry name" value="NUDIX_hydrolase_dom"/>
</dbReference>
<dbReference type="STRING" id="318479.A0A0N4U3Q7"/>
<dbReference type="EMBL" id="UYYG01001153">
    <property type="protein sequence ID" value="VDN55754.1"/>
    <property type="molecule type" value="Genomic_DNA"/>
</dbReference>
<protein>
    <recommendedName>
        <fullName evidence="1">39S ribosomal protein L46, mitochondrial</fullName>
    </recommendedName>
</protein>